<proteinExistence type="predicted"/>
<dbReference type="KEGG" id="gog:C1280_30400"/>
<dbReference type="EMBL" id="CP025958">
    <property type="protein sequence ID" value="AWM40879.1"/>
    <property type="molecule type" value="Genomic_DNA"/>
</dbReference>
<name>A0A2Z3H276_9BACT</name>
<keyword evidence="1 2" id="KW-0129">CBS domain</keyword>
<evidence type="ECO:0000313" key="5">
    <source>
        <dbReference type="Proteomes" id="UP000245802"/>
    </source>
</evidence>
<dbReference type="SMART" id="SM00116">
    <property type="entry name" value="CBS"/>
    <property type="match status" value="2"/>
</dbReference>
<evidence type="ECO:0000259" key="3">
    <source>
        <dbReference type="PROSITE" id="PS51371"/>
    </source>
</evidence>
<dbReference type="AlphaFoldDB" id="A0A2Z3H276"/>
<dbReference type="PROSITE" id="PS51371">
    <property type="entry name" value="CBS"/>
    <property type="match status" value="2"/>
</dbReference>
<accession>A0A2Z3H276</accession>
<dbReference type="PANTHER" id="PTHR43080">
    <property type="entry name" value="CBS DOMAIN-CONTAINING PROTEIN CBSX3, MITOCHONDRIAL"/>
    <property type="match status" value="1"/>
</dbReference>
<evidence type="ECO:0000256" key="1">
    <source>
        <dbReference type="ARBA" id="ARBA00023122"/>
    </source>
</evidence>
<dbReference type="InterPro" id="IPR051257">
    <property type="entry name" value="Diverse_CBS-Domain"/>
</dbReference>
<dbReference type="RefSeq" id="WP_010038721.1">
    <property type="nucleotide sequence ID" value="NZ_CP025958.1"/>
</dbReference>
<keyword evidence="5" id="KW-1185">Reference proteome</keyword>
<evidence type="ECO:0000313" key="4">
    <source>
        <dbReference type="EMBL" id="AWM40879.1"/>
    </source>
</evidence>
<dbReference type="Pfam" id="PF00571">
    <property type="entry name" value="CBS"/>
    <property type="match status" value="2"/>
</dbReference>
<gene>
    <name evidence="4" type="ORF">C1280_30400</name>
</gene>
<organism evidence="4 5">
    <name type="scientific">Gemmata obscuriglobus</name>
    <dbReference type="NCBI Taxonomy" id="114"/>
    <lineage>
        <taxon>Bacteria</taxon>
        <taxon>Pseudomonadati</taxon>
        <taxon>Planctomycetota</taxon>
        <taxon>Planctomycetia</taxon>
        <taxon>Gemmatales</taxon>
        <taxon>Gemmataceae</taxon>
        <taxon>Gemmata</taxon>
    </lineage>
</organism>
<dbReference type="OrthoDB" id="5295985at2"/>
<sequence>MYCPACDYRKNALGADACGNCGLPLTRLNAPAPNGPVEASLMREPVSVLDPRPPITVDAGATLGDAVRRMIDGRTGAVLVTGPGGELVGILTERDFLTKVAGAPGFEARPVREFMTLAPETVTPTDTLAFALGKMDAGAYRHLPVVEGGRPVGVISVRDLLRHVTEVCPEN</sequence>
<dbReference type="InterPro" id="IPR046342">
    <property type="entry name" value="CBS_dom_sf"/>
</dbReference>
<dbReference type="Proteomes" id="UP000245802">
    <property type="component" value="Chromosome"/>
</dbReference>
<reference evidence="4 5" key="1">
    <citation type="submission" date="2018-01" db="EMBL/GenBank/DDBJ databases">
        <title>G. obscuriglobus.</title>
        <authorList>
            <person name="Franke J."/>
            <person name="Blomberg W."/>
            <person name="Selmecki A."/>
        </authorList>
    </citation>
    <scope>NUCLEOTIDE SEQUENCE [LARGE SCALE GENOMIC DNA]</scope>
    <source>
        <strain evidence="4 5">DSM 5831</strain>
    </source>
</reference>
<evidence type="ECO:0000256" key="2">
    <source>
        <dbReference type="PROSITE-ProRule" id="PRU00703"/>
    </source>
</evidence>
<dbReference type="PANTHER" id="PTHR43080:SF2">
    <property type="entry name" value="CBS DOMAIN-CONTAINING PROTEIN"/>
    <property type="match status" value="1"/>
</dbReference>
<dbReference type="Gene3D" id="3.10.580.10">
    <property type="entry name" value="CBS-domain"/>
    <property type="match status" value="1"/>
</dbReference>
<protein>
    <submittedName>
        <fullName evidence="4">CBS domain-containing protein</fullName>
    </submittedName>
</protein>
<feature type="domain" description="CBS" evidence="3">
    <location>
        <begin position="115"/>
        <end position="170"/>
    </location>
</feature>
<feature type="domain" description="CBS" evidence="3">
    <location>
        <begin position="49"/>
        <end position="107"/>
    </location>
</feature>
<dbReference type="InterPro" id="IPR000644">
    <property type="entry name" value="CBS_dom"/>
</dbReference>
<dbReference type="SUPFAM" id="SSF54631">
    <property type="entry name" value="CBS-domain pair"/>
    <property type="match status" value="1"/>
</dbReference>